<evidence type="ECO:0000256" key="1">
    <source>
        <dbReference type="PROSITE-ProRule" id="PRU00042"/>
    </source>
</evidence>
<feature type="compositionally biased region" description="Polar residues" evidence="2">
    <location>
        <begin position="301"/>
        <end position="316"/>
    </location>
</feature>
<sequence>MDYDSSTKFISSLAKFLQSLCNGYVEFDSGVQVIGHLYLSVDTGKTIDYILNEKVCKTDENSVTFISNSFHAQPAERPKAQGKKIIEKDSKPEDANDNQTSLPEPKSTNFGTLPTRGAQNSPHSQNFKRAFSPSSKRTKDGSSPSKLGRLSPKHKKNRTESLDQNVSSQISNPASENSISSQPSPTTDGITAPISAQSTEAVHGSQYTDSYQQNFFQTGEDDNSMVDESEERDIKPSIDTDVTFIKEEFAPSSCSQSSNQNRDRTHGEDSSAYYHSNQTFPASFAGQTGFGGTVRTNFNSSSERSSLYPGSSQLEAENSGDPSVECVEKKSRSRERSIKLKSLSQWKCCSVCHEVFDTRSDYKSHVLSVHVITRRHLDTDCNSNQLKFLCAFCPEPFVNYYQFSQHIARIGSSNSLCVNDKMSGYFHCAACDLDSSDIYQFRNHILQEHPELPRPNEQEGCVESEQSEEKATLASVKNRFLCYHCDNTYSDMKGLKRHLAKVNGVTFWCELCHKTFSRDDVFRKHQKTVHNTHVTSNK</sequence>
<proteinExistence type="predicted"/>
<feature type="region of interest" description="Disordered" evidence="2">
    <location>
        <begin position="219"/>
        <end position="274"/>
    </location>
</feature>
<gene>
    <name evidence="5" type="primary">LOC106064207</name>
</gene>
<dbReference type="PROSITE" id="PS00028">
    <property type="entry name" value="ZINC_FINGER_C2H2_1"/>
    <property type="match status" value="2"/>
</dbReference>
<feature type="compositionally biased region" description="Acidic residues" evidence="2">
    <location>
        <begin position="219"/>
        <end position="231"/>
    </location>
</feature>
<dbReference type="SMART" id="SM00355">
    <property type="entry name" value="ZnF_C2H2"/>
    <property type="match status" value="5"/>
</dbReference>
<dbReference type="GO" id="GO:0008270">
    <property type="term" value="F:zinc ion binding"/>
    <property type="evidence" value="ECO:0007669"/>
    <property type="project" value="UniProtKB-KW"/>
</dbReference>
<feature type="domain" description="C2H2-type" evidence="3">
    <location>
        <begin position="507"/>
        <end position="535"/>
    </location>
</feature>
<feature type="compositionally biased region" description="Basic and acidic residues" evidence="2">
    <location>
        <begin position="232"/>
        <end position="249"/>
    </location>
</feature>
<name>A0A9W3B7D8_BIOGL</name>
<feature type="region of interest" description="Disordered" evidence="2">
    <location>
        <begin position="72"/>
        <end position="192"/>
    </location>
</feature>
<dbReference type="Proteomes" id="UP001165740">
    <property type="component" value="Chromosome 1"/>
</dbReference>
<dbReference type="RefSeq" id="XP_055895354.1">
    <property type="nucleotide sequence ID" value="XM_056039379.1"/>
</dbReference>
<keyword evidence="1" id="KW-0862">Zinc</keyword>
<reference evidence="5" key="1">
    <citation type="submission" date="2025-08" db="UniProtKB">
        <authorList>
            <consortium name="RefSeq"/>
        </authorList>
    </citation>
    <scope>IDENTIFICATION</scope>
</reference>
<dbReference type="Gene3D" id="3.30.160.60">
    <property type="entry name" value="Classic Zinc Finger"/>
    <property type="match status" value="1"/>
</dbReference>
<dbReference type="PROSITE" id="PS50157">
    <property type="entry name" value="ZINC_FINGER_C2H2_2"/>
    <property type="match status" value="1"/>
</dbReference>
<keyword evidence="4" id="KW-1185">Reference proteome</keyword>
<organism evidence="4 5">
    <name type="scientific">Biomphalaria glabrata</name>
    <name type="common">Bloodfluke planorb</name>
    <name type="synonym">Freshwater snail</name>
    <dbReference type="NCBI Taxonomy" id="6526"/>
    <lineage>
        <taxon>Eukaryota</taxon>
        <taxon>Metazoa</taxon>
        <taxon>Spiralia</taxon>
        <taxon>Lophotrochozoa</taxon>
        <taxon>Mollusca</taxon>
        <taxon>Gastropoda</taxon>
        <taxon>Heterobranchia</taxon>
        <taxon>Euthyneura</taxon>
        <taxon>Panpulmonata</taxon>
        <taxon>Hygrophila</taxon>
        <taxon>Lymnaeoidea</taxon>
        <taxon>Planorbidae</taxon>
        <taxon>Biomphalaria</taxon>
    </lineage>
</organism>
<accession>A0A9W3B7D8</accession>
<dbReference type="AlphaFoldDB" id="A0A9W3B7D8"/>
<feature type="region of interest" description="Disordered" evidence="2">
    <location>
        <begin position="301"/>
        <end position="328"/>
    </location>
</feature>
<feature type="compositionally biased region" description="Basic and acidic residues" evidence="2">
    <location>
        <begin position="74"/>
        <end position="94"/>
    </location>
</feature>
<keyword evidence="1" id="KW-0863">Zinc-finger</keyword>
<feature type="compositionally biased region" description="Polar residues" evidence="2">
    <location>
        <begin position="97"/>
        <end position="145"/>
    </location>
</feature>
<dbReference type="InterPro" id="IPR013087">
    <property type="entry name" value="Znf_C2H2_type"/>
</dbReference>
<evidence type="ECO:0000313" key="4">
    <source>
        <dbReference type="Proteomes" id="UP001165740"/>
    </source>
</evidence>
<evidence type="ECO:0000259" key="3">
    <source>
        <dbReference type="PROSITE" id="PS50157"/>
    </source>
</evidence>
<feature type="compositionally biased region" description="Polar residues" evidence="2">
    <location>
        <begin position="162"/>
        <end position="192"/>
    </location>
</feature>
<protein>
    <submittedName>
        <fullName evidence="5">Zinc finger protein 652-B-like isoform X2</fullName>
    </submittedName>
</protein>
<evidence type="ECO:0000256" key="2">
    <source>
        <dbReference type="SAM" id="MobiDB-lite"/>
    </source>
</evidence>
<evidence type="ECO:0000313" key="5">
    <source>
        <dbReference type="RefSeq" id="XP_055895354.1"/>
    </source>
</evidence>
<keyword evidence="1" id="KW-0479">Metal-binding</keyword>
<dbReference type="GeneID" id="106064207"/>